<dbReference type="STRING" id="1314800.A0A1B7N0F5"/>
<feature type="region of interest" description="Disordered" evidence="2">
    <location>
        <begin position="531"/>
        <end position="719"/>
    </location>
</feature>
<dbReference type="InParanoid" id="A0A1B7N0F5"/>
<evidence type="ECO:0000313" key="4">
    <source>
        <dbReference type="Proteomes" id="UP000092154"/>
    </source>
</evidence>
<feature type="compositionally biased region" description="Basic and acidic residues" evidence="2">
    <location>
        <begin position="293"/>
        <end position="302"/>
    </location>
</feature>
<feature type="region of interest" description="Disordered" evidence="2">
    <location>
        <begin position="1"/>
        <end position="29"/>
    </location>
</feature>
<feature type="coiled-coil region" evidence="1">
    <location>
        <begin position="107"/>
        <end position="169"/>
    </location>
</feature>
<accession>A0A1B7N0F5</accession>
<evidence type="ECO:0000256" key="1">
    <source>
        <dbReference type="SAM" id="Coils"/>
    </source>
</evidence>
<dbReference type="OrthoDB" id="2162994at2759"/>
<evidence type="ECO:0000256" key="2">
    <source>
        <dbReference type="SAM" id="MobiDB-lite"/>
    </source>
</evidence>
<gene>
    <name evidence="3" type="ORF">K503DRAFT_800519</name>
</gene>
<feature type="compositionally biased region" description="Basic and acidic residues" evidence="2">
    <location>
        <begin position="599"/>
        <end position="626"/>
    </location>
</feature>
<feature type="compositionally biased region" description="Pro residues" evidence="2">
    <location>
        <begin position="256"/>
        <end position="265"/>
    </location>
</feature>
<feature type="region of interest" description="Disordered" evidence="2">
    <location>
        <begin position="220"/>
        <end position="337"/>
    </location>
</feature>
<name>A0A1B7N0F5_9AGAM</name>
<dbReference type="AlphaFoldDB" id="A0A1B7N0F5"/>
<reference evidence="3 4" key="1">
    <citation type="submission" date="2016-06" db="EMBL/GenBank/DDBJ databases">
        <title>Comparative genomics of the ectomycorrhizal sister species Rhizopogon vinicolor and Rhizopogon vesiculosus (Basidiomycota: Boletales) reveals a divergence of the mating type B locus.</title>
        <authorList>
            <consortium name="DOE Joint Genome Institute"/>
            <person name="Mujic A.B."/>
            <person name="Kuo A."/>
            <person name="Tritt A."/>
            <person name="Lipzen A."/>
            <person name="Chen C."/>
            <person name="Johnson J."/>
            <person name="Sharma A."/>
            <person name="Barry K."/>
            <person name="Grigoriev I.V."/>
            <person name="Spatafora J.W."/>
        </authorList>
    </citation>
    <scope>NUCLEOTIDE SEQUENCE [LARGE SCALE GENOMIC DNA]</scope>
    <source>
        <strain evidence="3 4">AM-OR11-026</strain>
    </source>
</reference>
<keyword evidence="4" id="KW-1185">Reference proteome</keyword>
<feature type="compositionally biased region" description="Low complexity" evidence="2">
    <location>
        <begin position="567"/>
        <end position="598"/>
    </location>
</feature>
<feature type="compositionally biased region" description="Low complexity" evidence="2">
    <location>
        <begin position="327"/>
        <end position="337"/>
    </location>
</feature>
<protein>
    <submittedName>
        <fullName evidence="3">Uncharacterized protein</fullName>
    </submittedName>
</protein>
<feature type="compositionally biased region" description="Basic and acidic residues" evidence="2">
    <location>
        <begin position="687"/>
        <end position="719"/>
    </location>
</feature>
<keyword evidence="1" id="KW-0175">Coiled coil</keyword>
<proteinExistence type="predicted"/>
<dbReference type="EMBL" id="KV448300">
    <property type="protein sequence ID" value="OAX38334.1"/>
    <property type="molecule type" value="Genomic_DNA"/>
</dbReference>
<feature type="compositionally biased region" description="Basic and acidic residues" evidence="2">
    <location>
        <begin position="7"/>
        <end position="18"/>
    </location>
</feature>
<dbReference type="Proteomes" id="UP000092154">
    <property type="component" value="Unassembled WGS sequence"/>
</dbReference>
<organism evidence="3 4">
    <name type="scientific">Rhizopogon vinicolor AM-OR11-026</name>
    <dbReference type="NCBI Taxonomy" id="1314800"/>
    <lineage>
        <taxon>Eukaryota</taxon>
        <taxon>Fungi</taxon>
        <taxon>Dikarya</taxon>
        <taxon>Basidiomycota</taxon>
        <taxon>Agaricomycotina</taxon>
        <taxon>Agaricomycetes</taxon>
        <taxon>Agaricomycetidae</taxon>
        <taxon>Boletales</taxon>
        <taxon>Suillineae</taxon>
        <taxon>Rhizopogonaceae</taxon>
        <taxon>Rhizopogon</taxon>
    </lineage>
</organism>
<evidence type="ECO:0000313" key="3">
    <source>
        <dbReference type="EMBL" id="OAX38334.1"/>
    </source>
</evidence>
<sequence>MMGGDSDLWRDKERDRPGKQLLSRPYVLPTPHHGFVPNPLVSLSVVIDRDTQLQPTTPPAMSVSPQPGSAVIPNHITSPPLPSPNGNIINHSNAQLASLLHHSYCDTERLTKELNNTKKRLERAERILSDFQAATVNGAPLTAETRRIIEDADARVAHADRQRDEAEARKRVILESYDELNKYLTAIESRAADARAGFQRTLRDAGGHLVLTPIPAQLQHDHSPFSANPSITVEPPPRSYHRAHRYTSSLTSTVLPPGPLPPPPSTRGVRPRSGSFDDPAYLAAPSQPPAKRPRNERAEYDLRPPPSATSISRGRIPDLDPHPHPHPQQLPHLQHSQHPNRHLIIHSHKSHSHSRSSSHSSIRATSQDIEDLLLDAATDERGALSARDQQPQSPRAVIAAHQQSRGGIPVGPLDQPGELRTYQTHIFAPPVTGAPQKKGKLGSSTNIAQNGSPLPTPISITTTPSLVPVPPPSIPAPTSFPPTNALGQRICRQCGMSGRYKDGKCVEKWGPGPDGPGTVCDRCRKKMKRVERRGTADVSGITNSGSVARLHRTDTIPMGVMTHGGPQRQTQSQSQTQTQVFGASASASASFLAPSAPLQEKKRAGGSAKEREREREREKEKDRTRDPPSPPAIATLQTTDDEDSGRRRRGVVTSAQHLPSPHSDPNPDTDPDADADADGEGDADVDAELREAADAAAVEHRSASSAGMKEEDRDMEVGE</sequence>
<feature type="compositionally biased region" description="Acidic residues" evidence="2">
    <location>
        <begin position="667"/>
        <end position="686"/>
    </location>
</feature>